<dbReference type="EMBL" id="AZMC01000196">
    <property type="protein sequence ID" value="ETI88486.1"/>
    <property type="molecule type" value="Genomic_DNA"/>
</dbReference>
<comment type="caution">
    <text evidence="2">The sequence shown here is derived from an EMBL/GenBank/DDBJ whole genome shotgun (WGS) entry which is preliminary data.</text>
</comment>
<feature type="non-terminal residue" evidence="2">
    <location>
        <position position="1"/>
    </location>
</feature>
<evidence type="ECO:0000259" key="1">
    <source>
        <dbReference type="PROSITE" id="PS51272"/>
    </source>
</evidence>
<sequence>KLGQGNNVSTSRVAMAKDMLDMQQRMAEMEAQMAKLQGFIGALTGADAQAAMFPDVPENHWAYEYVNGLREQGIVEGYPDGTFGGDRSMTRYEIAAVLYRALSKGVSLDARAVKEFAPELARIRVDVVSKDKEGQPVIERVRVNEEKQAK</sequence>
<feature type="domain" description="SLH" evidence="1">
    <location>
        <begin position="49"/>
        <end position="112"/>
    </location>
</feature>
<gene>
    <name evidence="2" type="ORF">Q612_NSC00196G0002</name>
</gene>
<dbReference type="RefSeq" id="WP_024048022.1">
    <property type="nucleotide sequence ID" value="NZ_AZMC01000196.1"/>
</dbReference>
<evidence type="ECO:0000313" key="3">
    <source>
        <dbReference type="Proteomes" id="UP000018840"/>
    </source>
</evidence>
<accession>W1U474</accession>
<protein>
    <submittedName>
        <fullName evidence="2">Outer membrane protein alpha</fullName>
    </submittedName>
</protein>
<evidence type="ECO:0000313" key="2">
    <source>
        <dbReference type="EMBL" id="ETI88486.1"/>
    </source>
</evidence>
<organism evidence="2 3">
    <name type="scientific">Negativicoccus succinicivorans DORA_17_25</name>
    <dbReference type="NCBI Taxonomy" id="1403945"/>
    <lineage>
        <taxon>Bacteria</taxon>
        <taxon>Bacillati</taxon>
        <taxon>Bacillota</taxon>
        <taxon>Negativicutes</taxon>
        <taxon>Veillonellales</taxon>
        <taxon>Veillonellaceae</taxon>
        <taxon>Negativicoccus</taxon>
    </lineage>
</organism>
<dbReference type="PROSITE" id="PS51272">
    <property type="entry name" value="SLH"/>
    <property type="match status" value="1"/>
</dbReference>
<dbReference type="Pfam" id="PF00395">
    <property type="entry name" value="SLH"/>
    <property type="match status" value="1"/>
</dbReference>
<reference evidence="2 3" key="1">
    <citation type="submission" date="2013-12" db="EMBL/GenBank/DDBJ databases">
        <title>A Varibaculum cambriense genome reconstructed from a premature infant gut community with otherwise low bacterial novelty that shifts toward anaerobic metabolism during the third week of life.</title>
        <authorList>
            <person name="Brown C.T."/>
            <person name="Sharon I."/>
            <person name="Thomas B.C."/>
            <person name="Castelle C.J."/>
            <person name="Morowitz M.J."/>
            <person name="Banfield J.F."/>
        </authorList>
    </citation>
    <scope>NUCLEOTIDE SEQUENCE [LARGE SCALE GENOMIC DNA]</scope>
    <source>
        <strain evidence="3">DORA_17_25</strain>
    </source>
</reference>
<proteinExistence type="predicted"/>
<dbReference type="PANTHER" id="PTHR43308">
    <property type="entry name" value="OUTER MEMBRANE PROTEIN ALPHA-RELATED"/>
    <property type="match status" value="1"/>
</dbReference>
<dbReference type="InterPro" id="IPR051465">
    <property type="entry name" value="Cell_Envelope_Struct_Comp"/>
</dbReference>
<dbReference type="InterPro" id="IPR001119">
    <property type="entry name" value="SLH_dom"/>
</dbReference>
<name>W1U474_9FIRM</name>
<dbReference type="Proteomes" id="UP000018840">
    <property type="component" value="Unassembled WGS sequence"/>
</dbReference>
<dbReference type="AlphaFoldDB" id="W1U474"/>